<dbReference type="Proteomes" id="UP000466931">
    <property type="component" value="Chromosome"/>
</dbReference>
<reference evidence="1" key="1">
    <citation type="journal article" date="2019" name="Emerg. Microbes Infect.">
        <title>Comprehensive subspecies identification of 175 nontuberculous mycobacteria species based on 7547 genomic profiles.</title>
        <authorList>
            <person name="Matsumoto Y."/>
            <person name="Kinjo T."/>
            <person name="Motooka D."/>
            <person name="Nabeya D."/>
            <person name="Jung N."/>
            <person name="Uechi K."/>
            <person name="Horii T."/>
            <person name="Iida T."/>
            <person name="Fujita J."/>
            <person name="Nakamura S."/>
        </authorList>
    </citation>
    <scope>NUCLEOTIDE SEQUENCE [LARGE SCALE GENOMIC DNA]</scope>
    <source>
        <strain evidence="1">JCM 13671</strain>
    </source>
</reference>
<protein>
    <submittedName>
        <fullName evidence="1">Uncharacterized protein</fullName>
    </submittedName>
</protein>
<sequence length="114" mass="11320">MAVAKHPRQKLRIAGFGAVAATAALLSLGAGTAYADEIAADPSAPSQGPAVEGGVRAPGGQGETRASDIGSVNAQGEVRGSDIAVPVVKGGSPPPGNLAELGYDCLFSWSQFCQ</sequence>
<evidence type="ECO:0000313" key="1">
    <source>
        <dbReference type="EMBL" id="BBZ31940.1"/>
    </source>
</evidence>
<organism evidence="1 2">
    <name type="scientific">Mycolicibacterium confluentis</name>
    <dbReference type="NCBI Taxonomy" id="28047"/>
    <lineage>
        <taxon>Bacteria</taxon>
        <taxon>Bacillati</taxon>
        <taxon>Actinomycetota</taxon>
        <taxon>Actinomycetes</taxon>
        <taxon>Mycobacteriales</taxon>
        <taxon>Mycobacteriaceae</taxon>
        <taxon>Mycolicibacterium</taxon>
    </lineage>
</organism>
<accession>A0A7I7XRU3</accession>
<dbReference type="AlphaFoldDB" id="A0A7I7XRU3"/>
<dbReference type="RefSeq" id="WP_085155130.1">
    <property type="nucleotide sequence ID" value="NZ_LQOQ01000041.1"/>
</dbReference>
<keyword evidence="2" id="KW-1185">Reference proteome</keyword>
<gene>
    <name evidence="1" type="ORF">MCNF_05450</name>
</gene>
<proteinExistence type="predicted"/>
<dbReference type="EMBL" id="AP022612">
    <property type="protein sequence ID" value="BBZ31940.1"/>
    <property type="molecule type" value="Genomic_DNA"/>
</dbReference>
<name>A0A7I7XRU3_9MYCO</name>
<reference evidence="1" key="2">
    <citation type="submission" date="2020-02" db="EMBL/GenBank/DDBJ databases">
        <authorList>
            <person name="Matsumoto Y."/>
            <person name="Motooka D."/>
            <person name="Nakamura S."/>
        </authorList>
    </citation>
    <scope>NUCLEOTIDE SEQUENCE</scope>
    <source>
        <strain evidence="1">JCM 13671</strain>
    </source>
</reference>
<evidence type="ECO:0000313" key="2">
    <source>
        <dbReference type="Proteomes" id="UP000466931"/>
    </source>
</evidence>